<dbReference type="PRINTS" id="PR00722">
    <property type="entry name" value="CHYMOTRYPSIN"/>
</dbReference>
<evidence type="ECO:0000256" key="3">
    <source>
        <dbReference type="ARBA" id="ARBA00023180"/>
    </source>
</evidence>
<dbReference type="SUPFAM" id="SSF50494">
    <property type="entry name" value="Trypsin-like serine proteases"/>
    <property type="match status" value="1"/>
</dbReference>
<sequence>MIRLLLLLTCAVGVWTFKIQSVPSCGVEASSNLIHHNPWLVYIEYWRGDYRTYVRCAATLVDSRHIITAAHCIRTPKFTRLVARLGEYDLSKIEDCVDGICADKIVRIDVEKVIVHQDYDGRSHDIAILKLADDAPYTDFIRPICLPSGELRMDTMFAATGWGEIPMQGYYSSTKKIIPLPLWGSDECKAAYINLIVPDNTICAGGEEGIDTCRGDSGGPLVRYEKTAELWGVTSAGNSHCGTKGSPGIYTNVFVYLPWVKDAMAGIHDDKAEKFDVV</sequence>
<dbReference type="GO" id="GO:0004252">
    <property type="term" value="F:serine-type endopeptidase activity"/>
    <property type="evidence" value="ECO:0007669"/>
    <property type="project" value="InterPro"/>
</dbReference>
<dbReference type="PROSITE" id="PS00134">
    <property type="entry name" value="TRYPSIN_HIS"/>
    <property type="match status" value="1"/>
</dbReference>
<dbReference type="FunFam" id="2.40.10.10:FF:000028">
    <property type="entry name" value="Serine protease easter"/>
    <property type="match status" value="1"/>
</dbReference>
<dbReference type="InterPro" id="IPR033116">
    <property type="entry name" value="TRYPSIN_SER"/>
</dbReference>
<evidence type="ECO:0000256" key="6">
    <source>
        <dbReference type="SAM" id="SignalP"/>
    </source>
</evidence>
<dbReference type="PANTHER" id="PTHR24256">
    <property type="entry name" value="TRYPTASE-RELATED"/>
    <property type="match status" value="1"/>
</dbReference>
<dbReference type="InterPro" id="IPR043504">
    <property type="entry name" value="Peptidase_S1_PA_chymotrypsin"/>
</dbReference>
<dbReference type="GO" id="GO:0006508">
    <property type="term" value="P:proteolysis"/>
    <property type="evidence" value="ECO:0007669"/>
    <property type="project" value="UniProtKB-KW"/>
</dbReference>
<feature type="signal peptide" evidence="6">
    <location>
        <begin position="1"/>
        <end position="16"/>
    </location>
</feature>
<dbReference type="InterPro" id="IPR001314">
    <property type="entry name" value="Peptidase_S1A"/>
</dbReference>
<keyword evidence="9" id="KW-1185">Reference proteome</keyword>
<evidence type="ECO:0000259" key="7">
    <source>
        <dbReference type="PROSITE" id="PS50240"/>
    </source>
</evidence>
<dbReference type="CDD" id="cd00190">
    <property type="entry name" value="Tryp_SPc"/>
    <property type="match status" value="1"/>
</dbReference>
<dbReference type="Proteomes" id="UP000648187">
    <property type="component" value="Unassembled WGS sequence"/>
</dbReference>
<keyword evidence="5" id="KW-0645">Protease</keyword>
<evidence type="ECO:0000256" key="1">
    <source>
        <dbReference type="ARBA" id="ARBA00022729"/>
    </source>
</evidence>
<gene>
    <name evidence="8" type="ORF">HW555_007183</name>
</gene>
<protein>
    <recommendedName>
        <fullName evidence="7">Peptidase S1 domain-containing protein</fullName>
    </recommendedName>
</protein>
<dbReference type="InterPro" id="IPR001254">
    <property type="entry name" value="Trypsin_dom"/>
</dbReference>
<organism evidence="8 9">
    <name type="scientific">Spodoptera exigua</name>
    <name type="common">Beet armyworm</name>
    <name type="synonym">Noctua fulgens</name>
    <dbReference type="NCBI Taxonomy" id="7107"/>
    <lineage>
        <taxon>Eukaryota</taxon>
        <taxon>Metazoa</taxon>
        <taxon>Ecdysozoa</taxon>
        <taxon>Arthropoda</taxon>
        <taxon>Hexapoda</taxon>
        <taxon>Insecta</taxon>
        <taxon>Pterygota</taxon>
        <taxon>Neoptera</taxon>
        <taxon>Endopterygota</taxon>
        <taxon>Lepidoptera</taxon>
        <taxon>Glossata</taxon>
        <taxon>Ditrysia</taxon>
        <taxon>Noctuoidea</taxon>
        <taxon>Noctuidae</taxon>
        <taxon>Amphipyrinae</taxon>
        <taxon>Spodoptera</taxon>
    </lineage>
</organism>
<dbReference type="InterPro" id="IPR009003">
    <property type="entry name" value="Peptidase_S1_PA"/>
</dbReference>
<evidence type="ECO:0000256" key="5">
    <source>
        <dbReference type="RuleBase" id="RU363034"/>
    </source>
</evidence>
<dbReference type="Pfam" id="PF00089">
    <property type="entry name" value="Trypsin"/>
    <property type="match status" value="1"/>
</dbReference>
<dbReference type="PROSITE" id="PS00135">
    <property type="entry name" value="TRYPSIN_SER"/>
    <property type="match status" value="1"/>
</dbReference>
<reference evidence="8" key="1">
    <citation type="submission" date="2020-08" db="EMBL/GenBank/DDBJ databases">
        <title>Spodoptera exigua strain:BAW_Kor-Di-RS1 Genome sequencing and assembly.</title>
        <authorList>
            <person name="Kim J."/>
            <person name="Nam H.Y."/>
            <person name="Kwon M."/>
            <person name="Choi J.H."/>
            <person name="Cho S.R."/>
            <person name="Kim G.-H."/>
        </authorList>
    </citation>
    <scope>NUCLEOTIDE SEQUENCE</scope>
    <source>
        <strain evidence="8">BAW_Kor-Di-RS1</strain>
        <tissue evidence="8">Whole-body</tissue>
    </source>
</reference>
<evidence type="ECO:0000313" key="8">
    <source>
        <dbReference type="EMBL" id="KAF9415093.1"/>
    </source>
</evidence>
<keyword evidence="1 6" id="KW-0732">Signal</keyword>
<dbReference type="InterPro" id="IPR018114">
    <property type="entry name" value="TRYPSIN_HIS"/>
</dbReference>
<evidence type="ECO:0000313" key="9">
    <source>
        <dbReference type="Proteomes" id="UP000648187"/>
    </source>
</evidence>
<dbReference type="AlphaFoldDB" id="A0A835GGJ2"/>
<comment type="caution">
    <text evidence="8">The sequence shown here is derived from an EMBL/GenBank/DDBJ whole genome shotgun (WGS) entry which is preliminary data.</text>
</comment>
<keyword evidence="5" id="KW-0378">Hydrolase</keyword>
<keyword evidence="3" id="KW-0325">Glycoprotein</keyword>
<dbReference type="Gene3D" id="2.40.10.10">
    <property type="entry name" value="Trypsin-like serine proteases"/>
    <property type="match status" value="2"/>
</dbReference>
<dbReference type="PROSITE" id="PS50240">
    <property type="entry name" value="TRYPSIN_DOM"/>
    <property type="match status" value="1"/>
</dbReference>
<evidence type="ECO:0000256" key="4">
    <source>
        <dbReference type="ARBA" id="ARBA00024195"/>
    </source>
</evidence>
<keyword evidence="2" id="KW-1015">Disulfide bond</keyword>
<dbReference type="SMART" id="SM00020">
    <property type="entry name" value="Tryp_SPc"/>
    <property type="match status" value="1"/>
</dbReference>
<accession>A0A835GGJ2</accession>
<feature type="chain" id="PRO_5032516005" description="Peptidase S1 domain-containing protein" evidence="6">
    <location>
        <begin position="17"/>
        <end position="278"/>
    </location>
</feature>
<feature type="domain" description="Peptidase S1" evidence="7">
    <location>
        <begin position="24"/>
        <end position="265"/>
    </location>
</feature>
<comment type="similarity">
    <text evidence="4">Belongs to the peptidase S1 family. CLIP subfamily.</text>
</comment>
<dbReference type="InterPro" id="IPR051487">
    <property type="entry name" value="Ser/Thr_Proteases_Immune/Dev"/>
</dbReference>
<evidence type="ECO:0000256" key="2">
    <source>
        <dbReference type="ARBA" id="ARBA00023157"/>
    </source>
</evidence>
<proteinExistence type="inferred from homology"/>
<name>A0A835GGJ2_SPOEX</name>
<dbReference type="EMBL" id="JACKWZ010000118">
    <property type="protein sequence ID" value="KAF9415093.1"/>
    <property type="molecule type" value="Genomic_DNA"/>
</dbReference>
<keyword evidence="5" id="KW-0720">Serine protease</keyword>